<dbReference type="RefSeq" id="WP_190290398.1">
    <property type="nucleotide sequence ID" value="NZ_JABFCZ010000005.1"/>
</dbReference>
<dbReference type="InterPro" id="IPR050739">
    <property type="entry name" value="MFP"/>
</dbReference>
<dbReference type="Proteomes" id="UP000598467">
    <property type="component" value="Unassembled WGS sequence"/>
</dbReference>
<evidence type="ECO:0000259" key="11">
    <source>
        <dbReference type="Pfam" id="PF25994"/>
    </source>
</evidence>
<dbReference type="GO" id="GO:0005886">
    <property type="term" value="C:plasma membrane"/>
    <property type="evidence" value="ECO:0007669"/>
    <property type="project" value="UniProtKB-SubCell"/>
</dbReference>
<reference evidence="13" key="1">
    <citation type="submission" date="2020-05" db="EMBL/GenBank/DDBJ databases">
        <title>Identification of trans-AT polyketide cluster in two marine bacteria, producers of a novel glutaramide-containing polyketide sesbanimide D and analogs.</title>
        <authorList>
            <person name="Kacar D."/>
            <person name="Rodriguez P."/>
            <person name="Canedo L."/>
            <person name="Gonzalez E."/>
            <person name="Galan B."/>
            <person name="De La Calle F."/>
            <person name="Garcia J.L."/>
        </authorList>
    </citation>
    <scope>NUCLEOTIDE SEQUENCE</scope>
    <source>
        <strain evidence="13">PHM038</strain>
    </source>
</reference>
<evidence type="ECO:0000313" key="13">
    <source>
        <dbReference type="EMBL" id="MBD1545727.1"/>
    </source>
</evidence>
<protein>
    <recommendedName>
        <fullName evidence="9">Membrane fusion protein (MFP) family protein</fullName>
    </recommendedName>
</protein>
<dbReference type="AlphaFoldDB" id="A0A926NQX7"/>
<dbReference type="InterPro" id="IPR058781">
    <property type="entry name" value="HH_AprE-like"/>
</dbReference>
<comment type="caution">
    <text evidence="13">The sequence shown here is derived from an EMBL/GenBank/DDBJ whole genome shotgun (WGS) entry which is preliminary data.</text>
</comment>
<dbReference type="Pfam" id="PF25994">
    <property type="entry name" value="HH_AprE"/>
    <property type="match status" value="1"/>
</dbReference>
<keyword evidence="5 9" id="KW-0997">Cell inner membrane</keyword>
<comment type="subcellular location">
    <subcellularLocation>
        <location evidence="1 9">Cell inner membrane</location>
        <topology evidence="1 9">Single-pass membrane protein</topology>
    </subcellularLocation>
</comment>
<evidence type="ECO:0000256" key="10">
    <source>
        <dbReference type="SAM" id="Coils"/>
    </source>
</evidence>
<evidence type="ECO:0000256" key="8">
    <source>
        <dbReference type="ARBA" id="ARBA00023136"/>
    </source>
</evidence>
<evidence type="ECO:0000256" key="5">
    <source>
        <dbReference type="ARBA" id="ARBA00022519"/>
    </source>
</evidence>
<organism evidence="13 14">
    <name type="scientific">Roseibium aggregatum</name>
    <dbReference type="NCBI Taxonomy" id="187304"/>
    <lineage>
        <taxon>Bacteria</taxon>
        <taxon>Pseudomonadati</taxon>
        <taxon>Pseudomonadota</taxon>
        <taxon>Alphaproteobacteria</taxon>
        <taxon>Hyphomicrobiales</taxon>
        <taxon>Stappiaceae</taxon>
        <taxon>Roseibium</taxon>
    </lineage>
</organism>
<dbReference type="PRINTS" id="PR01490">
    <property type="entry name" value="RTXTOXIND"/>
</dbReference>
<dbReference type="InterPro" id="IPR058982">
    <property type="entry name" value="Beta-barrel_AprE"/>
</dbReference>
<evidence type="ECO:0000313" key="14">
    <source>
        <dbReference type="Proteomes" id="UP000598467"/>
    </source>
</evidence>
<dbReference type="EMBL" id="JABFCZ010000005">
    <property type="protein sequence ID" value="MBD1545727.1"/>
    <property type="molecule type" value="Genomic_DNA"/>
</dbReference>
<evidence type="ECO:0000259" key="12">
    <source>
        <dbReference type="Pfam" id="PF26002"/>
    </source>
</evidence>
<feature type="domain" description="AprE-like beta-barrel" evidence="12">
    <location>
        <begin position="325"/>
        <end position="414"/>
    </location>
</feature>
<feature type="transmembrane region" description="Helical" evidence="9">
    <location>
        <begin position="25"/>
        <end position="45"/>
    </location>
</feature>
<keyword evidence="10" id="KW-0175">Coiled coil</keyword>
<proteinExistence type="inferred from homology"/>
<comment type="similarity">
    <text evidence="2 9">Belongs to the membrane fusion protein (MFP) (TC 8.A.1) family.</text>
</comment>
<dbReference type="PANTHER" id="PTHR30386">
    <property type="entry name" value="MEMBRANE FUSION SUBUNIT OF EMRAB-TOLC MULTIDRUG EFFLUX PUMP"/>
    <property type="match status" value="1"/>
</dbReference>
<evidence type="ECO:0000256" key="7">
    <source>
        <dbReference type="ARBA" id="ARBA00022989"/>
    </source>
</evidence>
<evidence type="ECO:0000256" key="4">
    <source>
        <dbReference type="ARBA" id="ARBA00022475"/>
    </source>
</evidence>
<dbReference type="InterPro" id="IPR010129">
    <property type="entry name" value="T1SS_HlyD"/>
</dbReference>
<dbReference type="Gene3D" id="2.40.30.170">
    <property type="match status" value="1"/>
</dbReference>
<dbReference type="GO" id="GO:0015031">
    <property type="term" value="P:protein transport"/>
    <property type="evidence" value="ECO:0007669"/>
    <property type="project" value="InterPro"/>
</dbReference>
<keyword evidence="8 9" id="KW-0472">Membrane</keyword>
<dbReference type="Gene3D" id="2.40.50.100">
    <property type="match status" value="1"/>
</dbReference>
<keyword evidence="4 9" id="KW-1003">Cell membrane</keyword>
<keyword evidence="6 9" id="KW-0812">Transmembrane</keyword>
<dbReference type="NCBIfam" id="TIGR01843">
    <property type="entry name" value="type_I_hlyD"/>
    <property type="match status" value="1"/>
</dbReference>
<name>A0A926NQX7_9HYPH</name>
<dbReference type="PANTHER" id="PTHR30386:SF17">
    <property type="entry name" value="ALKALINE PROTEASE SECRETION PROTEIN APRE"/>
    <property type="match status" value="1"/>
</dbReference>
<evidence type="ECO:0000256" key="9">
    <source>
        <dbReference type="RuleBase" id="RU365093"/>
    </source>
</evidence>
<sequence>MPDTYKKAGRPVSDDVLRRAIRRHLLIAAFAALIVVGGIGGWAAIAEISGAVVTPATVVVQSNVKHVQHQEGGIVKEILVKDDDLVSAGDLLIRLDDTITRANLGAISKQLGELKAQEARLLAERDGRQRIAFSDDDIPDDIKRGQQLLLEARQASIAGRKDQLQEQIRQFNKQAEGLKAQLEAKESEIELIDEELADLDALLKKQLVSKSRVSAQRRERARLQGQYGSFVSEIARIQEGISERKIQILQIEETYRAELLENLHETRSQIAQLEEQKIAAQDKLTRIDIRAPQDGYVHELAVHTIGGVVTPGEVLMSIVPRADRLVIEAKVKPVDIDELTPGQEATVRFPSFDRRTTPELKAKLLSVSADLTMDQRTGTGYYTARLTIDDAELALLEGKVLVPGMPVEVFMKTQDRTVLSYLIKPVSDQIAHAMREH</sequence>
<evidence type="ECO:0000256" key="6">
    <source>
        <dbReference type="ARBA" id="ARBA00022692"/>
    </source>
</evidence>
<dbReference type="Pfam" id="PF26002">
    <property type="entry name" value="Beta-barrel_AprE"/>
    <property type="match status" value="1"/>
</dbReference>
<keyword evidence="3 9" id="KW-0813">Transport</keyword>
<evidence type="ECO:0000256" key="2">
    <source>
        <dbReference type="ARBA" id="ARBA00009477"/>
    </source>
</evidence>
<gene>
    <name evidence="13" type="ORF">HK439_05595</name>
</gene>
<feature type="coiled-coil region" evidence="10">
    <location>
        <begin position="161"/>
        <end position="202"/>
    </location>
</feature>
<feature type="domain" description="AprE-like long alpha-helical hairpin" evidence="11">
    <location>
        <begin position="101"/>
        <end position="283"/>
    </location>
</feature>
<evidence type="ECO:0000256" key="1">
    <source>
        <dbReference type="ARBA" id="ARBA00004377"/>
    </source>
</evidence>
<evidence type="ECO:0000256" key="3">
    <source>
        <dbReference type="ARBA" id="ARBA00022448"/>
    </source>
</evidence>
<feature type="coiled-coil region" evidence="10">
    <location>
        <begin position="256"/>
        <end position="290"/>
    </location>
</feature>
<accession>A0A926NQX7</accession>
<keyword evidence="7 9" id="KW-1133">Transmembrane helix</keyword>